<feature type="repeat" description="WD" evidence="5">
    <location>
        <begin position="308"/>
        <end position="350"/>
    </location>
</feature>
<dbReference type="Pfam" id="PF25313">
    <property type="entry name" value="BRWD_AD"/>
    <property type="match status" value="1"/>
</dbReference>
<feature type="compositionally biased region" description="Polar residues" evidence="6">
    <location>
        <begin position="1333"/>
        <end position="1345"/>
    </location>
</feature>
<dbReference type="Gene3D" id="1.20.920.10">
    <property type="entry name" value="Bromodomain-like"/>
    <property type="match status" value="2"/>
</dbReference>
<dbReference type="InterPro" id="IPR015943">
    <property type="entry name" value="WD40/YVTN_repeat-like_dom_sf"/>
</dbReference>
<feature type="region of interest" description="Disordered" evidence="6">
    <location>
        <begin position="608"/>
        <end position="795"/>
    </location>
</feature>
<feature type="repeat" description="WD" evidence="5">
    <location>
        <begin position="25"/>
        <end position="66"/>
    </location>
</feature>
<gene>
    <name evidence="8" type="ORF">FSP39_020204</name>
</gene>
<evidence type="ECO:0000313" key="8">
    <source>
        <dbReference type="EMBL" id="KAK3098508.1"/>
    </source>
</evidence>
<evidence type="ECO:0000259" key="7">
    <source>
        <dbReference type="PROSITE" id="PS50014"/>
    </source>
</evidence>
<feature type="compositionally biased region" description="Acidic residues" evidence="6">
    <location>
        <begin position="1376"/>
        <end position="1391"/>
    </location>
</feature>
<dbReference type="PROSITE" id="PS00633">
    <property type="entry name" value="BROMODOMAIN_1"/>
    <property type="match status" value="1"/>
</dbReference>
<feature type="compositionally biased region" description="Acidic residues" evidence="6">
    <location>
        <begin position="674"/>
        <end position="683"/>
    </location>
</feature>
<evidence type="ECO:0000313" key="9">
    <source>
        <dbReference type="Proteomes" id="UP001186944"/>
    </source>
</evidence>
<evidence type="ECO:0000256" key="4">
    <source>
        <dbReference type="PROSITE-ProRule" id="PRU00035"/>
    </source>
</evidence>
<dbReference type="Pfam" id="PF00400">
    <property type="entry name" value="WD40"/>
    <property type="match status" value="7"/>
</dbReference>
<dbReference type="PROSITE" id="PS50082">
    <property type="entry name" value="WD_REPEATS_2"/>
    <property type="match status" value="6"/>
</dbReference>
<dbReference type="FunFam" id="1.20.920.10:FF:000066">
    <property type="entry name" value="Transcription initiation factor TFIID subunit 1"/>
    <property type="match status" value="2"/>
</dbReference>
<feature type="compositionally biased region" description="Basic residues" evidence="6">
    <location>
        <begin position="1476"/>
        <end position="1489"/>
    </location>
</feature>
<dbReference type="Gene3D" id="2.130.10.10">
    <property type="entry name" value="YVTN repeat-like/Quinoprotein amine dehydrogenase"/>
    <property type="match status" value="3"/>
</dbReference>
<feature type="region of interest" description="Disordered" evidence="6">
    <location>
        <begin position="474"/>
        <end position="501"/>
    </location>
</feature>
<evidence type="ECO:0000256" key="1">
    <source>
        <dbReference type="ARBA" id="ARBA00022574"/>
    </source>
</evidence>
<feature type="compositionally biased region" description="Polar residues" evidence="6">
    <location>
        <begin position="1392"/>
        <end position="1408"/>
    </location>
</feature>
<dbReference type="InterPro" id="IPR036322">
    <property type="entry name" value="WD40_repeat_dom_sf"/>
</dbReference>
<feature type="region of interest" description="Disordered" evidence="6">
    <location>
        <begin position="440"/>
        <end position="461"/>
    </location>
</feature>
<proteinExistence type="predicted"/>
<reference evidence="8" key="1">
    <citation type="submission" date="2019-08" db="EMBL/GenBank/DDBJ databases">
        <title>The improved chromosome-level genome for the pearl oyster Pinctada fucata martensii using PacBio sequencing and Hi-C.</title>
        <authorList>
            <person name="Zheng Z."/>
        </authorList>
    </citation>
    <scope>NUCLEOTIDE SEQUENCE</scope>
    <source>
        <strain evidence="8">ZZ-2019</strain>
        <tissue evidence="8">Adductor muscle</tissue>
    </source>
</reference>
<feature type="compositionally biased region" description="Basic and acidic residues" evidence="6">
    <location>
        <begin position="608"/>
        <end position="628"/>
    </location>
</feature>
<feature type="domain" description="Bromo" evidence="7">
    <location>
        <begin position="1046"/>
        <end position="1116"/>
    </location>
</feature>
<dbReference type="InterPro" id="IPR052060">
    <property type="entry name" value="Bromo_WD_repeat"/>
</dbReference>
<feature type="compositionally biased region" description="Polar residues" evidence="6">
    <location>
        <begin position="1493"/>
        <end position="1511"/>
    </location>
</feature>
<feature type="region of interest" description="Disordered" evidence="6">
    <location>
        <begin position="1153"/>
        <end position="1194"/>
    </location>
</feature>
<feature type="compositionally biased region" description="Low complexity" evidence="6">
    <location>
        <begin position="1523"/>
        <end position="1533"/>
    </location>
</feature>
<feature type="compositionally biased region" description="Basic residues" evidence="6">
    <location>
        <begin position="716"/>
        <end position="727"/>
    </location>
</feature>
<feature type="compositionally biased region" description="Low complexity" evidence="6">
    <location>
        <begin position="1357"/>
        <end position="1366"/>
    </location>
</feature>
<feature type="repeat" description="WD" evidence="5">
    <location>
        <begin position="109"/>
        <end position="144"/>
    </location>
</feature>
<feature type="region of interest" description="Disordered" evidence="6">
    <location>
        <begin position="1310"/>
        <end position="1723"/>
    </location>
</feature>
<feature type="compositionally biased region" description="Low complexity" evidence="6">
    <location>
        <begin position="1552"/>
        <end position="1575"/>
    </location>
</feature>
<dbReference type="Proteomes" id="UP001186944">
    <property type="component" value="Unassembled WGS sequence"/>
</dbReference>
<feature type="repeat" description="WD" evidence="5">
    <location>
        <begin position="207"/>
        <end position="238"/>
    </location>
</feature>
<dbReference type="InterPro" id="IPR018359">
    <property type="entry name" value="Bromodomain_CS"/>
</dbReference>
<keyword evidence="3 4" id="KW-0103">Bromodomain</keyword>
<dbReference type="SUPFAM" id="SSF50978">
    <property type="entry name" value="WD40 repeat-like"/>
    <property type="match status" value="1"/>
</dbReference>
<dbReference type="InterPro" id="IPR001487">
    <property type="entry name" value="Bromodomain"/>
</dbReference>
<feature type="compositionally biased region" description="Polar residues" evidence="6">
    <location>
        <begin position="1691"/>
        <end position="1706"/>
    </location>
</feature>
<protein>
    <recommendedName>
        <fullName evidence="7">Bromo domain-containing protein</fullName>
    </recommendedName>
</protein>
<evidence type="ECO:0000256" key="5">
    <source>
        <dbReference type="PROSITE-ProRule" id="PRU00221"/>
    </source>
</evidence>
<dbReference type="PRINTS" id="PR00503">
    <property type="entry name" value="BROMODOMAIN"/>
</dbReference>
<dbReference type="PROSITE" id="PS50294">
    <property type="entry name" value="WD_REPEATS_REGION"/>
    <property type="match status" value="4"/>
</dbReference>
<feature type="compositionally biased region" description="Basic and acidic residues" evidence="6">
    <location>
        <begin position="1649"/>
        <end position="1660"/>
    </location>
</feature>
<dbReference type="PANTHER" id="PTHR16266:SF17">
    <property type="entry name" value="BRWD3"/>
    <property type="match status" value="1"/>
</dbReference>
<feature type="compositionally biased region" description="Polar residues" evidence="6">
    <location>
        <begin position="1417"/>
        <end position="1426"/>
    </location>
</feature>
<organism evidence="8 9">
    <name type="scientific">Pinctada imbricata</name>
    <name type="common">Atlantic pearl-oyster</name>
    <name type="synonym">Pinctada martensii</name>
    <dbReference type="NCBI Taxonomy" id="66713"/>
    <lineage>
        <taxon>Eukaryota</taxon>
        <taxon>Metazoa</taxon>
        <taxon>Spiralia</taxon>
        <taxon>Lophotrochozoa</taxon>
        <taxon>Mollusca</taxon>
        <taxon>Bivalvia</taxon>
        <taxon>Autobranchia</taxon>
        <taxon>Pteriomorphia</taxon>
        <taxon>Pterioida</taxon>
        <taxon>Pterioidea</taxon>
        <taxon>Pteriidae</taxon>
        <taxon>Pinctada</taxon>
    </lineage>
</organism>
<feature type="repeat" description="WD" evidence="5">
    <location>
        <begin position="266"/>
        <end position="307"/>
    </location>
</feature>
<dbReference type="SMART" id="SM00297">
    <property type="entry name" value="BROMO"/>
    <property type="match status" value="2"/>
</dbReference>
<dbReference type="GO" id="GO:0007010">
    <property type="term" value="P:cytoskeleton organization"/>
    <property type="evidence" value="ECO:0007669"/>
    <property type="project" value="TreeGrafter"/>
</dbReference>
<dbReference type="PROSITE" id="PS50014">
    <property type="entry name" value="BROMODOMAIN_2"/>
    <property type="match status" value="2"/>
</dbReference>
<dbReference type="Pfam" id="PF00439">
    <property type="entry name" value="Bromodomain"/>
    <property type="match status" value="2"/>
</dbReference>
<dbReference type="EMBL" id="VSWD01000007">
    <property type="protein sequence ID" value="KAK3098508.1"/>
    <property type="molecule type" value="Genomic_DNA"/>
</dbReference>
<sequence>MSGQGRDDLLCPNYLHMRVNQHARKLGHLSAVYCVAFDRTGHYIFTGADDALIKIWRADSCRLMATLRGHNSEITDIAVNFENTLLASGSCDKTIRVWCLRTKAPIAVLNGHTGMITSVQFCPQVRGEHRVLISTGGDGCVCFWIWDVTNNSFSPKPVKFIERSRAGAQMLCSSFSPGGVFLATGSADHVIRVYFLHGTTPEKICELEAHTECVDSICYSNTSERFVSGSRDGTARIWRYHRQEWRAIVLNMSAKLGCEVKQEPDSSKNKDRVTMVMWSVDDTYVVTAVSDCSLKVWDSHSGKLVHVLKGHDDEVFVLEHSPREPRIALSAGHDGHVIIWDIVNGTKIKTFFNMIEGQGHGAVFDCKWCPDGLSFAATDSHGHLLMFGFGSNEKFRKIPDEVFFHTDYRPLMRDANNYVLDEQTQQPPHLMPPPFLVDIDGNPYPPRTQRLVPGREDFKDDQLIPQMQVNDQGSQEVVGDMDDDQQEAPDGPQAQQPAGHRPSIDNMIQQLQREQDQRLAALLGGPMSPPPPPQHAGSSPRLSRSNSVNNTHRGIRRSGETVGVRQSLGNISQRATQSDIAAWSNRVVVKELDTAVLSKNEDLRMAHTEEETKKYMVERKKKPLHNDPDSSDSNQHIKTRKKKTKHDREVEGDRNMENEQTARNRLVTRALYDTEYEDDDDGSGSDAWGSSGEDGESSEYSDWVDDAGTNLQPPARRSKRKVKKRKISSSEDENEDLDIEDIDDKTEPPSDSDPDVARPSTSRKQPVRKKPPPPKPKKPPRPSRNTRRKRKREKLVKKMGGITELPPEFLPPEWLTDVIPRKSPYVPQMGDEVMYFRQGHLAYLQAVERHKVYEIDLHKNQPWHRNTNLREEEHMKIVGIKYENRPPRLCCLKLNYIDPATGKTTRSGFTLKYHDMPDVIDFIVLKQIYDTAIRRKWKPGARFRSIIDDSWWLGSIVSQSPYGEEFPDSNFQCFFVHWDNGENERLSPWDMEPLDSSHLPNETGGGVAVTPEELKSVMYVPQPDEWQGLDRDSECERILRGFEAIMQHSVAEPFLTPVDLNVFPVYAIVIDYLIDLSTIKARLENRFYRRINALQFDVRIIESNASEFNEAGTPIVKSVKILTETLLRFIRETDCVDPMPILNELCHGQEFKWESNSSGSDTEDASFTRKRKRSDNEEGPSKRQRNTLTTNKNPDFWKQECQDLLITMVQCEDSEPFRYPVNPEQYPDYFDAIDHPMDLSTVQEHLEADSYATPIDLCKDVRLIFSNSKLYNTNKRSRIYTMTLRLSAMFEEQIRDIITEWKMAVKRNKRSTTVSQRQFANKYRSLPRREAATTASSNIRASSSQEADDFQSPPPARAVRSARPTRFTSFPNNAQNDDEEDEEMDDRDEEYQPSSFRGRSRNSRTQSYEADDDYQPAASSVSTQRSRPVRRPTKKVLESNHYDSDTDLESDHDEERKPSNVRKKTSKVGKNVNTKIKSKRKSKRPKKSRENHNLANGNSTNKPYTTRSATGSIRAKHFKKSGSFSESESTSSETESEEEQAPSRTIKKSSSEKSSSSSSASSSSSTESSSSSNSDTESHSDTERTFTSIRQQSPRKRVVKPTLKAGQTFSNGREKKNLKNPRRTSSFPSELLSSASSRRTRFQGKCNVRYREEDSDHEQLSDNDAENNQENENYDGTTEEESDDNENSTSRSHQVTRIPVKSTSSRGRVRKLTARAQASLLGE</sequence>
<name>A0AA88YFZ2_PINIB</name>
<feature type="compositionally biased region" description="Acidic residues" evidence="6">
    <location>
        <begin position="1661"/>
        <end position="1686"/>
    </location>
</feature>
<keyword evidence="9" id="KW-1185">Reference proteome</keyword>
<dbReference type="InterPro" id="IPR019775">
    <property type="entry name" value="WD40_repeat_CS"/>
</dbReference>
<dbReference type="GO" id="GO:0008360">
    <property type="term" value="P:regulation of cell shape"/>
    <property type="evidence" value="ECO:0007669"/>
    <property type="project" value="TreeGrafter"/>
</dbReference>
<feature type="compositionally biased region" description="Acidic residues" evidence="6">
    <location>
        <begin position="730"/>
        <end position="754"/>
    </location>
</feature>
<dbReference type="InterPro" id="IPR057451">
    <property type="entry name" value="BRWD/PHIP_AD"/>
</dbReference>
<evidence type="ECO:0000256" key="2">
    <source>
        <dbReference type="ARBA" id="ARBA00022737"/>
    </source>
</evidence>
<dbReference type="PANTHER" id="PTHR16266">
    <property type="entry name" value="WD REPEAT DOMAIN 9"/>
    <property type="match status" value="1"/>
</dbReference>
<accession>A0AA88YFZ2</accession>
<dbReference type="InterPro" id="IPR001680">
    <property type="entry name" value="WD40_rpt"/>
</dbReference>
<dbReference type="CDD" id="cd05529">
    <property type="entry name" value="Bromo_WDR9_I_like"/>
    <property type="match status" value="1"/>
</dbReference>
<dbReference type="SMART" id="SM00320">
    <property type="entry name" value="WD40"/>
    <property type="match status" value="8"/>
</dbReference>
<evidence type="ECO:0000256" key="6">
    <source>
        <dbReference type="SAM" id="MobiDB-lite"/>
    </source>
</evidence>
<dbReference type="PROSITE" id="PS00678">
    <property type="entry name" value="WD_REPEATS_1"/>
    <property type="match status" value="1"/>
</dbReference>
<dbReference type="InterPro" id="IPR036427">
    <property type="entry name" value="Bromodomain-like_sf"/>
</dbReference>
<feature type="compositionally biased region" description="Polar residues" evidence="6">
    <location>
        <begin position="541"/>
        <end position="552"/>
    </location>
</feature>
<keyword evidence="1 5" id="KW-0853">WD repeat</keyword>
<dbReference type="GO" id="GO:0005634">
    <property type="term" value="C:nucleus"/>
    <property type="evidence" value="ECO:0007669"/>
    <property type="project" value="TreeGrafter"/>
</dbReference>
<dbReference type="CDD" id="cd00200">
    <property type="entry name" value="WD40"/>
    <property type="match status" value="1"/>
</dbReference>
<feature type="compositionally biased region" description="Basic and acidic residues" evidence="6">
    <location>
        <begin position="1435"/>
        <end position="1444"/>
    </location>
</feature>
<comment type="caution">
    <text evidence="8">The sequence shown here is derived from an EMBL/GenBank/DDBJ whole genome shotgun (WGS) entry which is preliminary data.</text>
</comment>
<evidence type="ECO:0000256" key="3">
    <source>
        <dbReference type="ARBA" id="ARBA00023117"/>
    </source>
</evidence>
<feature type="region of interest" description="Disordered" evidence="6">
    <location>
        <begin position="522"/>
        <end position="567"/>
    </location>
</feature>
<feature type="compositionally biased region" description="Basic and acidic residues" evidence="6">
    <location>
        <begin position="646"/>
        <end position="662"/>
    </location>
</feature>
<feature type="compositionally biased region" description="Basic residues" evidence="6">
    <location>
        <begin position="765"/>
        <end position="795"/>
    </location>
</feature>
<dbReference type="SUPFAM" id="SSF47370">
    <property type="entry name" value="Bromodomain"/>
    <property type="match status" value="2"/>
</dbReference>
<dbReference type="FunFam" id="2.130.10.10:FF:002549">
    <property type="entry name" value="Bromodomain and WD repeat domain-containing 3"/>
    <property type="match status" value="1"/>
</dbReference>
<feature type="domain" description="Bromo" evidence="7">
    <location>
        <begin position="1209"/>
        <end position="1279"/>
    </location>
</feature>
<keyword evidence="2" id="KW-0677">Repeat</keyword>
<dbReference type="GO" id="GO:0006357">
    <property type="term" value="P:regulation of transcription by RNA polymerase II"/>
    <property type="evidence" value="ECO:0007669"/>
    <property type="project" value="TreeGrafter"/>
</dbReference>
<feature type="compositionally biased region" description="Acidic residues" evidence="6">
    <location>
        <begin position="693"/>
        <end position="705"/>
    </location>
</feature>
<feature type="repeat" description="WD" evidence="5">
    <location>
        <begin position="67"/>
        <end position="108"/>
    </location>
</feature>
<feature type="compositionally biased region" description="Low complexity" evidence="6">
    <location>
        <begin position="1623"/>
        <end position="1637"/>
    </location>
</feature>